<dbReference type="AlphaFoldDB" id="A0A0C3AJN3"/>
<name>A0A0C3AJN3_SERVB</name>
<feature type="domain" description="Thioesterase" evidence="3">
    <location>
        <begin position="2"/>
        <end position="63"/>
    </location>
</feature>
<reference evidence="4 5" key="1">
    <citation type="submission" date="2014-04" db="EMBL/GenBank/DDBJ databases">
        <authorList>
            <consortium name="DOE Joint Genome Institute"/>
            <person name="Kuo A."/>
            <person name="Zuccaro A."/>
            <person name="Kohler A."/>
            <person name="Nagy L.G."/>
            <person name="Floudas D."/>
            <person name="Copeland A."/>
            <person name="Barry K.W."/>
            <person name="Cichocki N."/>
            <person name="Veneault-Fourrey C."/>
            <person name="LaButti K."/>
            <person name="Lindquist E.A."/>
            <person name="Lipzen A."/>
            <person name="Lundell T."/>
            <person name="Morin E."/>
            <person name="Murat C."/>
            <person name="Sun H."/>
            <person name="Tunlid A."/>
            <person name="Henrissat B."/>
            <person name="Grigoriev I.V."/>
            <person name="Hibbett D.S."/>
            <person name="Martin F."/>
            <person name="Nordberg H.P."/>
            <person name="Cantor M.N."/>
            <person name="Hua S.X."/>
        </authorList>
    </citation>
    <scope>NUCLEOTIDE SEQUENCE [LARGE SCALE GENOMIC DNA]</scope>
    <source>
        <strain evidence="4 5">MAFF 305830</strain>
    </source>
</reference>
<dbReference type="InterPro" id="IPR006683">
    <property type="entry name" value="Thioestr_dom"/>
</dbReference>
<dbReference type="InterPro" id="IPR029069">
    <property type="entry name" value="HotDog_dom_sf"/>
</dbReference>
<dbReference type="PANTHER" id="PTHR21660:SF1">
    <property type="entry name" value="ACYL-COENZYME A THIOESTERASE 13"/>
    <property type="match status" value="1"/>
</dbReference>
<dbReference type="OrthoDB" id="46529at2759"/>
<dbReference type="EMBL" id="KN824633">
    <property type="protein sequence ID" value="KIM19541.1"/>
    <property type="molecule type" value="Genomic_DNA"/>
</dbReference>
<dbReference type="InterPro" id="IPR039298">
    <property type="entry name" value="ACOT13"/>
</dbReference>
<feature type="non-terminal residue" evidence="4">
    <location>
        <position position="1"/>
    </location>
</feature>
<proteinExistence type="inferred from homology"/>
<dbReference type="HOGENOM" id="CLU_089876_12_5_1"/>
<evidence type="ECO:0000259" key="3">
    <source>
        <dbReference type="Pfam" id="PF03061"/>
    </source>
</evidence>
<evidence type="ECO:0000256" key="1">
    <source>
        <dbReference type="ARBA" id="ARBA00008324"/>
    </source>
</evidence>
<dbReference type="GO" id="GO:0047617">
    <property type="term" value="F:fatty acyl-CoA hydrolase activity"/>
    <property type="evidence" value="ECO:0007669"/>
    <property type="project" value="InterPro"/>
</dbReference>
<gene>
    <name evidence="4" type="ORF">M408DRAFT_83411</name>
</gene>
<dbReference type="Gene3D" id="3.10.129.10">
    <property type="entry name" value="Hotdog Thioesterase"/>
    <property type="match status" value="1"/>
</dbReference>
<keyword evidence="5" id="KW-1185">Reference proteome</keyword>
<comment type="similarity">
    <text evidence="1">Belongs to the thioesterase PaaI family.</text>
</comment>
<organism evidence="4 5">
    <name type="scientific">Serendipita vermifera MAFF 305830</name>
    <dbReference type="NCBI Taxonomy" id="933852"/>
    <lineage>
        <taxon>Eukaryota</taxon>
        <taxon>Fungi</taxon>
        <taxon>Dikarya</taxon>
        <taxon>Basidiomycota</taxon>
        <taxon>Agaricomycotina</taxon>
        <taxon>Agaricomycetes</taxon>
        <taxon>Sebacinales</taxon>
        <taxon>Serendipitaceae</taxon>
        <taxon>Serendipita</taxon>
    </lineage>
</organism>
<dbReference type="SUPFAM" id="SSF54637">
    <property type="entry name" value="Thioesterase/thiol ester dehydrase-isomerase"/>
    <property type="match status" value="1"/>
</dbReference>
<sequence>LGSLAIATHGQWMTGVSTDINASFVRPAGKLGEQIRMETSVVGIGGNLAYTRTEFRDVAGKLVAFGSHTKFVGKSINHPKNVKFSADGETVVEGEDILDDID</sequence>
<keyword evidence="2" id="KW-0378">Hydrolase</keyword>
<protein>
    <recommendedName>
        <fullName evidence="3">Thioesterase domain-containing protein</fullName>
    </recommendedName>
</protein>
<dbReference type="PANTHER" id="PTHR21660">
    <property type="entry name" value="THIOESTERASE SUPERFAMILY MEMBER-RELATED"/>
    <property type="match status" value="1"/>
</dbReference>
<dbReference type="Pfam" id="PF03061">
    <property type="entry name" value="4HBT"/>
    <property type="match status" value="1"/>
</dbReference>
<evidence type="ECO:0000313" key="5">
    <source>
        <dbReference type="Proteomes" id="UP000054097"/>
    </source>
</evidence>
<dbReference type="STRING" id="933852.A0A0C3AJN3"/>
<evidence type="ECO:0000313" key="4">
    <source>
        <dbReference type="EMBL" id="KIM19541.1"/>
    </source>
</evidence>
<dbReference type="Proteomes" id="UP000054097">
    <property type="component" value="Unassembled WGS sequence"/>
</dbReference>
<dbReference type="CDD" id="cd03443">
    <property type="entry name" value="PaaI_thioesterase"/>
    <property type="match status" value="1"/>
</dbReference>
<evidence type="ECO:0000256" key="2">
    <source>
        <dbReference type="ARBA" id="ARBA00022801"/>
    </source>
</evidence>
<reference evidence="5" key="2">
    <citation type="submission" date="2015-01" db="EMBL/GenBank/DDBJ databases">
        <title>Evolutionary Origins and Diversification of the Mycorrhizal Mutualists.</title>
        <authorList>
            <consortium name="DOE Joint Genome Institute"/>
            <consortium name="Mycorrhizal Genomics Consortium"/>
            <person name="Kohler A."/>
            <person name="Kuo A."/>
            <person name="Nagy L.G."/>
            <person name="Floudas D."/>
            <person name="Copeland A."/>
            <person name="Barry K.W."/>
            <person name="Cichocki N."/>
            <person name="Veneault-Fourrey C."/>
            <person name="LaButti K."/>
            <person name="Lindquist E.A."/>
            <person name="Lipzen A."/>
            <person name="Lundell T."/>
            <person name="Morin E."/>
            <person name="Murat C."/>
            <person name="Riley R."/>
            <person name="Ohm R."/>
            <person name="Sun H."/>
            <person name="Tunlid A."/>
            <person name="Henrissat B."/>
            <person name="Grigoriev I.V."/>
            <person name="Hibbett D.S."/>
            <person name="Martin F."/>
        </authorList>
    </citation>
    <scope>NUCLEOTIDE SEQUENCE [LARGE SCALE GENOMIC DNA]</scope>
    <source>
        <strain evidence="5">MAFF 305830</strain>
    </source>
</reference>
<accession>A0A0C3AJN3</accession>